<dbReference type="Proteomes" id="UP000250028">
    <property type="component" value="Unassembled WGS sequence"/>
</dbReference>
<dbReference type="SMART" id="SM00849">
    <property type="entry name" value="Lactamase_B"/>
    <property type="match status" value="1"/>
</dbReference>
<dbReference type="InterPro" id="IPR036866">
    <property type="entry name" value="RibonucZ/Hydroxyglut_hydro"/>
</dbReference>
<evidence type="ECO:0000259" key="1">
    <source>
        <dbReference type="SMART" id="SM00849"/>
    </source>
</evidence>
<dbReference type="EMBL" id="UESZ01000001">
    <property type="protein sequence ID" value="SSA35842.1"/>
    <property type="molecule type" value="Genomic_DNA"/>
</dbReference>
<evidence type="ECO:0000313" key="2">
    <source>
        <dbReference type="EMBL" id="SSA35842.1"/>
    </source>
</evidence>
<dbReference type="RefSeq" id="WP_109687378.1">
    <property type="nucleotide sequence ID" value="NZ_QGDN01000001.1"/>
</dbReference>
<gene>
    <name evidence="2" type="ORF">SAMN04489750_3217</name>
</gene>
<dbReference type="InterPro" id="IPR036388">
    <property type="entry name" value="WH-like_DNA-bd_sf"/>
</dbReference>
<organism evidence="2 3">
    <name type="scientific">Branchiibius hedensis</name>
    <dbReference type="NCBI Taxonomy" id="672460"/>
    <lineage>
        <taxon>Bacteria</taxon>
        <taxon>Bacillati</taxon>
        <taxon>Actinomycetota</taxon>
        <taxon>Actinomycetes</taxon>
        <taxon>Micrococcales</taxon>
        <taxon>Dermacoccaceae</taxon>
        <taxon>Branchiibius</taxon>
    </lineage>
</organism>
<name>A0A2Y9BUK1_9MICO</name>
<reference evidence="3" key="1">
    <citation type="submission" date="2016-10" db="EMBL/GenBank/DDBJ databases">
        <authorList>
            <person name="Varghese N."/>
            <person name="Submissions S."/>
        </authorList>
    </citation>
    <scope>NUCLEOTIDE SEQUENCE [LARGE SCALE GENOMIC DNA]</scope>
    <source>
        <strain evidence="3">DSM 22951</strain>
    </source>
</reference>
<dbReference type="InterPro" id="IPR001279">
    <property type="entry name" value="Metallo-B-lactamas"/>
</dbReference>
<dbReference type="OrthoDB" id="2971563at2"/>
<accession>A0A2Y9BUK1</accession>
<evidence type="ECO:0000313" key="3">
    <source>
        <dbReference type="Proteomes" id="UP000250028"/>
    </source>
</evidence>
<feature type="domain" description="Metallo-beta-lactamase" evidence="1">
    <location>
        <begin position="47"/>
        <end position="260"/>
    </location>
</feature>
<dbReference type="SUPFAM" id="SSF56281">
    <property type="entry name" value="Metallo-hydrolase/oxidoreductase"/>
    <property type="match status" value="1"/>
</dbReference>
<sequence>MNDRVSPRVTGDAQYAAWQRRETPPVEQVRPGLWSIPLPNPDSGIRYVLCYLVEHDDGVLVVDPGWNDERSWVALVGGLQRAGRTAAEVSGIVVTHAHPDHLGGARRLRAESGAPVLMHQADQALLPVDAGDPSAILDRTGPWLARQGCPPQLVTEFGTDTAELATYFHLSRPDGFLEDGDRLPLAGRDWIAIHTPGHTPGHLCLHARDERLLLTGDHLLPRITPAVSAFPASGPHPLASYLRSLSRAGALDVDEVLPAHEWRFAGLAERSEAVAEHHAQREEEVLALLADGPAPAARLTEQLTWSRPWSDIRPSMRRMAVAETVAHLQLLRDNGQLTVEQRDAVDIWQRADLAAAPDELATTAGGDELAGA</sequence>
<proteinExistence type="predicted"/>
<dbReference type="Gene3D" id="1.10.10.10">
    <property type="entry name" value="Winged helix-like DNA-binding domain superfamily/Winged helix DNA-binding domain"/>
    <property type="match status" value="1"/>
</dbReference>
<protein>
    <submittedName>
        <fullName evidence="2">Glyoxylase, beta-lactamase superfamily II</fullName>
    </submittedName>
</protein>
<dbReference type="PANTHER" id="PTHR23131:SF4">
    <property type="entry name" value="METALLO-BETA-LACTAMASE SUPERFAMILY POTEIN"/>
    <property type="match status" value="1"/>
</dbReference>
<dbReference type="AlphaFoldDB" id="A0A2Y9BUK1"/>
<dbReference type="Gene3D" id="3.60.15.10">
    <property type="entry name" value="Ribonuclease Z/Hydroxyacylglutathione hydrolase-like"/>
    <property type="match status" value="1"/>
</dbReference>
<dbReference type="InterPro" id="IPR050662">
    <property type="entry name" value="Sec-metab_biosynth-thioest"/>
</dbReference>
<dbReference type="PANTHER" id="PTHR23131">
    <property type="entry name" value="ENDORIBONUCLEASE LACTB2"/>
    <property type="match status" value="1"/>
</dbReference>
<dbReference type="Pfam" id="PF00753">
    <property type="entry name" value="Lactamase_B"/>
    <property type="match status" value="1"/>
</dbReference>
<keyword evidence="3" id="KW-1185">Reference proteome</keyword>